<dbReference type="PANTHER" id="PTHR43611">
    <property type="entry name" value="ALPHA-D-GLUCOSE 1-PHOSPHATE PHOSPHATASE"/>
    <property type="match status" value="1"/>
</dbReference>
<evidence type="ECO:0000313" key="1">
    <source>
        <dbReference type="EMBL" id="MDM8274766.1"/>
    </source>
</evidence>
<dbReference type="SUPFAM" id="SSF56784">
    <property type="entry name" value="HAD-like"/>
    <property type="match status" value="1"/>
</dbReference>
<dbReference type="PANTHER" id="PTHR43611:SF3">
    <property type="entry name" value="FLAVIN MONONUCLEOTIDE HYDROLASE 1, CHLOROPLATIC"/>
    <property type="match status" value="1"/>
</dbReference>
<dbReference type="Pfam" id="PF00702">
    <property type="entry name" value="Hydrolase"/>
    <property type="match status" value="1"/>
</dbReference>
<dbReference type="SFLD" id="SFLDS00003">
    <property type="entry name" value="Haloacid_Dehalogenase"/>
    <property type="match status" value="1"/>
</dbReference>
<proteinExistence type="predicted"/>
<organism evidence="1 2">
    <name type="scientific">Enorma phocaeensis</name>
    <dbReference type="NCBI Taxonomy" id="1871019"/>
    <lineage>
        <taxon>Bacteria</taxon>
        <taxon>Bacillati</taxon>
        <taxon>Actinomycetota</taxon>
        <taxon>Coriobacteriia</taxon>
        <taxon>Coriobacteriales</taxon>
        <taxon>Coriobacteriaceae</taxon>
        <taxon>Enorma</taxon>
    </lineage>
</organism>
<comment type="caution">
    <text evidence="1">The sequence shown here is derived from an EMBL/GenBank/DDBJ whole genome shotgun (WGS) entry which is preliminary data.</text>
</comment>
<dbReference type="InterPro" id="IPR023198">
    <property type="entry name" value="PGP-like_dom2"/>
</dbReference>
<evidence type="ECO:0000313" key="2">
    <source>
        <dbReference type="Proteomes" id="UP001529421"/>
    </source>
</evidence>
<protein>
    <submittedName>
        <fullName evidence="1">HAD family phosphatase</fullName>
    </submittedName>
</protein>
<accession>A0ABT7V8E0</accession>
<dbReference type="SFLD" id="SFLDG01129">
    <property type="entry name" value="C1.5:_HAD__Beta-PGM__Phosphata"/>
    <property type="match status" value="1"/>
</dbReference>
<reference evidence="2" key="1">
    <citation type="submission" date="2023-06" db="EMBL/GenBank/DDBJ databases">
        <title>Identification and characterization of horizontal gene transfer across gut microbiota members of farm animals based on homology search.</title>
        <authorList>
            <person name="Zeman M."/>
            <person name="Kubasova T."/>
            <person name="Jahodarova E."/>
            <person name="Nykrynova M."/>
            <person name="Rychlik I."/>
        </authorList>
    </citation>
    <scope>NUCLEOTIDE SEQUENCE [LARGE SCALE GENOMIC DNA]</scope>
    <source>
        <strain evidence="2">154_Feed</strain>
    </source>
</reference>
<dbReference type="Proteomes" id="UP001529421">
    <property type="component" value="Unassembled WGS sequence"/>
</dbReference>
<dbReference type="InterPro" id="IPR036412">
    <property type="entry name" value="HAD-like_sf"/>
</dbReference>
<dbReference type="RefSeq" id="WP_289544879.1">
    <property type="nucleotide sequence ID" value="NZ_JAUDDZ010000004.1"/>
</dbReference>
<dbReference type="InterPro" id="IPR006439">
    <property type="entry name" value="HAD-SF_hydro_IA"/>
</dbReference>
<dbReference type="Gene3D" id="1.10.150.240">
    <property type="entry name" value="Putative phosphatase, domain 2"/>
    <property type="match status" value="1"/>
</dbReference>
<keyword evidence="2" id="KW-1185">Reference proteome</keyword>
<dbReference type="NCBIfam" id="TIGR01509">
    <property type="entry name" value="HAD-SF-IA-v3"/>
    <property type="match status" value="1"/>
</dbReference>
<dbReference type="InterPro" id="IPR023214">
    <property type="entry name" value="HAD_sf"/>
</dbReference>
<sequence length="206" mass="22963">MYGSTAALRAVVFDMGGVLMTFDGLFFAQQYTDSDEDAHLLADAYFGRREWSLLDAGVIAVPTMERIAQAHLPERLHPNLHACAAEWQRYSRPIEPTNRLALRLKDEGLKVYLLSNASTEIDKQLDHCPAYQVMDGRVVSGFERLMKPDPAIYTLLCDRYGLDPASCLFIDDNQDNCRGAEVAGMRAFHFTGDADALAAFIDGLPR</sequence>
<dbReference type="CDD" id="cd02603">
    <property type="entry name" value="HAD_sEH-N_like"/>
    <property type="match status" value="1"/>
</dbReference>
<dbReference type="Gene3D" id="3.40.50.1000">
    <property type="entry name" value="HAD superfamily/HAD-like"/>
    <property type="match status" value="1"/>
</dbReference>
<dbReference type="EMBL" id="JAUDDZ010000004">
    <property type="protein sequence ID" value="MDM8274766.1"/>
    <property type="molecule type" value="Genomic_DNA"/>
</dbReference>
<name>A0ABT7V8E0_9ACTN</name>
<gene>
    <name evidence="1" type="ORF">QUW28_04530</name>
</gene>